<evidence type="ECO:0000313" key="2">
    <source>
        <dbReference type="Proteomes" id="UP000569732"/>
    </source>
</evidence>
<dbReference type="SUPFAM" id="SSF54001">
    <property type="entry name" value="Cysteine proteinases"/>
    <property type="match status" value="1"/>
</dbReference>
<comment type="caution">
    <text evidence="1">The sequence shown here is derived from an EMBL/GenBank/DDBJ whole genome shotgun (WGS) entry which is preliminary data.</text>
</comment>
<sequence length="298" mass="34391">MLGKTTRLITKGLTLQRKQRRAPMCDFERIRYELKPCDIILVEGRSRVSEVIKVITQSPWSHAALYIGRLHDIEDSEIREQVKQHCDCSPDSQLLVESELGMGTVIRPITVYEKEHLRICRPRGLKYQDAQQIINYAISRVGVEYDVRQIFDLARFLFPWRLLPRRWRSSLFAKGAGPTTKTVCSTMIAEAFNNVQFPILPLVKTNTADGRVQLFRRNPKLCAPRDFDYSPYFKIIKYPFIDYSHHASYRLLPWHGNIPLDNEEADLYLTPGESENSLVAIADNEIALPPKKPKGNPH</sequence>
<protein>
    <recommendedName>
        <fullName evidence="3">Permuted papain-like amidase YaeF/Yiix C92 family enzyme</fullName>
    </recommendedName>
</protein>
<dbReference type="Gene3D" id="3.90.1720.10">
    <property type="entry name" value="endopeptidase domain like (from Nostoc punctiforme)"/>
    <property type="match status" value="1"/>
</dbReference>
<dbReference type="RefSeq" id="WP_180567892.1">
    <property type="nucleotide sequence ID" value="NZ_JACCKB010000008.1"/>
</dbReference>
<proteinExistence type="predicted"/>
<dbReference type="Proteomes" id="UP000569732">
    <property type="component" value="Unassembled WGS sequence"/>
</dbReference>
<evidence type="ECO:0008006" key="3">
    <source>
        <dbReference type="Google" id="ProtNLM"/>
    </source>
</evidence>
<reference evidence="1 2" key="1">
    <citation type="submission" date="2020-07" db="EMBL/GenBank/DDBJ databases">
        <title>Endozoicomonas sp. nov., isolated from sediment.</title>
        <authorList>
            <person name="Gu T."/>
        </authorList>
    </citation>
    <scope>NUCLEOTIDE SEQUENCE [LARGE SCALE GENOMIC DNA]</scope>
    <source>
        <strain evidence="1 2">SM1973</strain>
    </source>
</reference>
<evidence type="ECO:0000313" key="1">
    <source>
        <dbReference type="EMBL" id="NYZ65865.1"/>
    </source>
</evidence>
<organism evidence="1 2">
    <name type="scientific">Spartinivicinus marinus</name>
    <dbReference type="NCBI Taxonomy" id="2994442"/>
    <lineage>
        <taxon>Bacteria</taxon>
        <taxon>Pseudomonadati</taxon>
        <taxon>Pseudomonadota</taxon>
        <taxon>Gammaproteobacteria</taxon>
        <taxon>Oceanospirillales</taxon>
        <taxon>Zooshikellaceae</taxon>
        <taxon>Spartinivicinus</taxon>
    </lineage>
</organism>
<dbReference type="EMBL" id="JACCKB010000008">
    <property type="protein sequence ID" value="NYZ65865.1"/>
    <property type="molecule type" value="Genomic_DNA"/>
</dbReference>
<keyword evidence="2" id="KW-1185">Reference proteome</keyword>
<name>A0A853I9C7_9GAMM</name>
<gene>
    <name evidence="1" type="ORF">H0A36_07545</name>
</gene>
<dbReference type="AlphaFoldDB" id="A0A853I9C7"/>
<accession>A0A853I9C7</accession>
<dbReference type="InterPro" id="IPR038765">
    <property type="entry name" value="Papain-like_cys_pep_sf"/>
</dbReference>